<evidence type="ECO:0000259" key="3">
    <source>
        <dbReference type="PROSITE" id="PS50977"/>
    </source>
</evidence>
<protein>
    <submittedName>
        <fullName evidence="4">DNA-binding transcriptional regulator, AcrR family</fullName>
    </submittedName>
</protein>
<dbReference type="STRING" id="84698.SAMN04488528_1001211"/>
<dbReference type="PRINTS" id="PR00455">
    <property type="entry name" value="HTHTETR"/>
</dbReference>
<dbReference type="Pfam" id="PF00440">
    <property type="entry name" value="TetR_N"/>
    <property type="match status" value="1"/>
</dbReference>
<keyword evidence="5" id="KW-1185">Reference proteome</keyword>
<sequence length="215" mass="25009">MARNKYPEETIKQILDVSFKLFIEKGYDQTTIQDIVNNLGMSKGAIYHHFKSKEEIMNAISKKNFEENVFYTKIYNDPTLNGLQKIKKTFIYNIADANKQTIDNVSLSIAKNPRMVVKHLEDTMKYVAPMMAKFIEEGIKDESINAINPKVASEAIMLLFNFWLTPAIFMVSKEEFLDKLKFLKDLTDKIGIPFINDEFICQCVQYYENIFNKNV</sequence>
<feature type="domain" description="HTH tetR-type" evidence="3">
    <location>
        <begin position="8"/>
        <end position="68"/>
    </location>
</feature>
<dbReference type="InterPro" id="IPR009057">
    <property type="entry name" value="Homeodomain-like_sf"/>
</dbReference>
<organism evidence="4 5">
    <name type="scientific">Clostridium frigidicarnis</name>
    <dbReference type="NCBI Taxonomy" id="84698"/>
    <lineage>
        <taxon>Bacteria</taxon>
        <taxon>Bacillati</taxon>
        <taxon>Bacillota</taxon>
        <taxon>Clostridia</taxon>
        <taxon>Eubacteriales</taxon>
        <taxon>Clostridiaceae</taxon>
        <taxon>Clostridium</taxon>
    </lineage>
</organism>
<dbReference type="EMBL" id="FOKI01000001">
    <property type="protein sequence ID" value="SFA72288.1"/>
    <property type="molecule type" value="Genomic_DNA"/>
</dbReference>
<accession>A0A1I0V7N4</accession>
<evidence type="ECO:0000256" key="2">
    <source>
        <dbReference type="PROSITE-ProRule" id="PRU00335"/>
    </source>
</evidence>
<dbReference type="InterPro" id="IPR001647">
    <property type="entry name" value="HTH_TetR"/>
</dbReference>
<dbReference type="InterPro" id="IPR050624">
    <property type="entry name" value="HTH-type_Tx_Regulator"/>
</dbReference>
<dbReference type="RefSeq" id="WP_090037916.1">
    <property type="nucleotide sequence ID" value="NZ_FOKI01000001.1"/>
</dbReference>
<reference evidence="4 5" key="1">
    <citation type="submission" date="2016-10" db="EMBL/GenBank/DDBJ databases">
        <authorList>
            <person name="de Groot N.N."/>
        </authorList>
    </citation>
    <scope>NUCLEOTIDE SEQUENCE [LARGE SCALE GENOMIC DNA]</scope>
    <source>
        <strain evidence="4 5">DSM 12271</strain>
    </source>
</reference>
<dbReference type="PROSITE" id="PS50977">
    <property type="entry name" value="HTH_TETR_2"/>
    <property type="match status" value="1"/>
</dbReference>
<keyword evidence="1 2" id="KW-0238">DNA-binding</keyword>
<evidence type="ECO:0000256" key="1">
    <source>
        <dbReference type="ARBA" id="ARBA00023125"/>
    </source>
</evidence>
<dbReference type="PANTHER" id="PTHR43479:SF11">
    <property type="entry name" value="ACREF_ENVCD OPERON REPRESSOR-RELATED"/>
    <property type="match status" value="1"/>
</dbReference>
<dbReference type="SUPFAM" id="SSF46689">
    <property type="entry name" value="Homeodomain-like"/>
    <property type="match status" value="1"/>
</dbReference>
<dbReference type="GO" id="GO:0003677">
    <property type="term" value="F:DNA binding"/>
    <property type="evidence" value="ECO:0007669"/>
    <property type="project" value="UniProtKB-UniRule"/>
</dbReference>
<dbReference type="PANTHER" id="PTHR43479">
    <property type="entry name" value="ACREF/ENVCD OPERON REPRESSOR-RELATED"/>
    <property type="match status" value="1"/>
</dbReference>
<dbReference type="AlphaFoldDB" id="A0A1I0V7N4"/>
<dbReference type="Proteomes" id="UP000198619">
    <property type="component" value="Unassembled WGS sequence"/>
</dbReference>
<gene>
    <name evidence="4" type="ORF">SAMN04488528_1001211</name>
</gene>
<dbReference type="Gene3D" id="1.10.357.10">
    <property type="entry name" value="Tetracycline Repressor, domain 2"/>
    <property type="match status" value="1"/>
</dbReference>
<evidence type="ECO:0000313" key="5">
    <source>
        <dbReference type="Proteomes" id="UP000198619"/>
    </source>
</evidence>
<feature type="DNA-binding region" description="H-T-H motif" evidence="2">
    <location>
        <begin position="31"/>
        <end position="50"/>
    </location>
</feature>
<proteinExistence type="predicted"/>
<name>A0A1I0V7N4_9CLOT</name>
<dbReference type="OrthoDB" id="9814200at2"/>
<evidence type="ECO:0000313" key="4">
    <source>
        <dbReference type="EMBL" id="SFA72288.1"/>
    </source>
</evidence>